<dbReference type="Proteomes" id="UP000611762">
    <property type="component" value="Unassembled WGS sequence"/>
</dbReference>
<reference evidence="2" key="1">
    <citation type="submission" date="2020-08" db="EMBL/GenBank/DDBJ databases">
        <title>Genome public.</title>
        <authorList>
            <person name="Liu C."/>
            <person name="Sun Q."/>
        </authorList>
    </citation>
    <scope>NUCLEOTIDE SEQUENCE</scope>
    <source>
        <strain evidence="2">H8</strain>
    </source>
</reference>
<evidence type="ECO:0000256" key="1">
    <source>
        <dbReference type="SAM" id="SignalP"/>
    </source>
</evidence>
<feature type="signal peptide" evidence="1">
    <location>
        <begin position="1"/>
        <end position="18"/>
    </location>
</feature>
<evidence type="ECO:0008006" key="4">
    <source>
        <dbReference type="Google" id="ProtNLM"/>
    </source>
</evidence>
<dbReference type="AlphaFoldDB" id="A0A926DN17"/>
<keyword evidence="1" id="KW-0732">Signal</keyword>
<dbReference type="EMBL" id="JACRSU010000002">
    <property type="protein sequence ID" value="MBC8540697.1"/>
    <property type="molecule type" value="Genomic_DNA"/>
</dbReference>
<sequence>MKKTICLLGMLLLSFALVSCGSAKKEKQETVVRKTAEQFAGYQMEQASLKKAGNYEEGGVSAVVTGLSYEDVVTKINLHIKNDTDSPLRVMTANLSINGLMSTDSLFSEIPAKSEQDGFVEISNEWFGKMGIEKITEAEFVVKVFDSDNNEIMQSEVIRVETDAPASYKQNYDDSGFEIYNENGVKLSARSLQKSELSDNMEIVFYAENNTDSAISIMSGNVSVNGKSIEPLFVMSVGAGKKAVDTMVFYDKDLKELEIGEIQTVEAKFKAFNENLETVFETDAVKVPIA</sequence>
<protein>
    <recommendedName>
        <fullName evidence="4">DUF4352 domain-containing protein</fullName>
    </recommendedName>
</protein>
<keyword evidence="3" id="KW-1185">Reference proteome</keyword>
<evidence type="ECO:0000313" key="2">
    <source>
        <dbReference type="EMBL" id="MBC8540697.1"/>
    </source>
</evidence>
<feature type="chain" id="PRO_5038372148" description="DUF4352 domain-containing protein" evidence="1">
    <location>
        <begin position="19"/>
        <end position="290"/>
    </location>
</feature>
<evidence type="ECO:0000313" key="3">
    <source>
        <dbReference type="Proteomes" id="UP000611762"/>
    </source>
</evidence>
<accession>A0A926DN17</accession>
<proteinExistence type="predicted"/>
<dbReference type="RefSeq" id="WP_249311851.1">
    <property type="nucleotide sequence ID" value="NZ_JACRSU010000002.1"/>
</dbReference>
<organism evidence="2 3">
    <name type="scientific">Congzhengia minquanensis</name>
    <dbReference type="NCBI Taxonomy" id="2763657"/>
    <lineage>
        <taxon>Bacteria</taxon>
        <taxon>Bacillati</taxon>
        <taxon>Bacillota</taxon>
        <taxon>Clostridia</taxon>
        <taxon>Eubacteriales</taxon>
        <taxon>Oscillospiraceae</taxon>
        <taxon>Congzhengia</taxon>
    </lineage>
</organism>
<gene>
    <name evidence="2" type="ORF">H8698_06870</name>
</gene>
<dbReference type="PROSITE" id="PS51257">
    <property type="entry name" value="PROKAR_LIPOPROTEIN"/>
    <property type="match status" value="1"/>
</dbReference>
<comment type="caution">
    <text evidence="2">The sequence shown here is derived from an EMBL/GenBank/DDBJ whole genome shotgun (WGS) entry which is preliminary data.</text>
</comment>
<name>A0A926DN17_9FIRM</name>